<name>A0A2G0CKB3_9BACT</name>
<evidence type="ECO:0000259" key="4">
    <source>
        <dbReference type="Pfam" id="PF00884"/>
    </source>
</evidence>
<dbReference type="InterPro" id="IPR000917">
    <property type="entry name" value="Sulfatase_N"/>
</dbReference>
<evidence type="ECO:0000256" key="2">
    <source>
        <dbReference type="ARBA" id="ARBA00022801"/>
    </source>
</evidence>
<dbReference type="GO" id="GO:0004065">
    <property type="term" value="F:arylsulfatase activity"/>
    <property type="evidence" value="ECO:0007669"/>
    <property type="project" value="TreeGrafter"/>
</dbReference>
<accession>A0A2G0CKB3</accession>
<protein>
    <recommendedName>
        <fullName evidence="4">Sulfatase N-terminal domain-containing protein</fullName>
    </recommendedName>
</protein>
<keyword evidence="2" id="KW-0378">Hydrolase</keyword>
<dbReference type="SUPFAM" id="SSF53649">
    <property type="entry name" value="Alkaline phosphatase-like"/>
    <property type="match status" value="1"/>
</dbReference>
<keyword evidence="6" id="KW-1185">Reference proteome</keyword>
<sequence length="577" mass="63451">MRLPFLCVLLLLVGTCARAQQAPPNVLFLLTDDQGIGDLSSSGNDSIRTPNLDRLLRRGVHFERFYVSPVCAPTRASFLSGRYHPRTGAISVTRRRETMDDGVVTLAEHLQEAGYRTGLFGKWHNGATFPYHPAGQGFDEFLGFTLGHFNDYFSGELRNERDEAVPFRGDLTQVLTDSAAHFMLADTSPFFCMLAYQAPHTPVQVADGYWLKVAERGLTDYNTGIYAMVESIDARIGELLEILEAAGRLSNTLVVFASDNGPNGDRYRMGLRGIKGQLDEGGVRVPFTMLLPGNHPANGTTISTPTAHIDLLPTVLELIDLPVPAGLDGVSLLPLLNGGTLEHRFLYGFQQGMTFTGYPGSMRGERLLYIARDSQTHELYDLVADPGQKSNIYYWSGHVGPAMAQRYRTFIAGLQVPEVAPPIDLEAGPGTIRLLAHEGEPSGRTRFSDPNGWANDFFVDVGVDGAYWPVRSREGGRYRVKVRYHLDAGQPLDVHVGAGEETLAFRLPVARTEVVPVADRVPRKEVYPRDWAVREVGVLRVAPGASRITFATPTQTGPETGLWIKAVELTRLDATAE</sequence>
<comment type="caution">
    <text evidence="5">The sequence shown here is derived from an EMBL/GenBank/DDBJ whole genome shotgun (WGS) entry which is preliminary data.</text>
</comment>
<dbReference type="Pfam" id="PF00884">
    <property type="entry name" value="Sulfatase"/>
    <property type="match status" value="1"/>
</dbReference>
<proteinExistence type="inferred from homology"/>
<feature type="chain" id="PRO_5013887989" description="Sulfatase N-terminal domain-containing protein" evidence="3">
    <location>
        <begin position="20"/>
        <end position="577"/>
    </location>
</feature>
<organism evidence="5 6">
    <name type="scientific">Neolewinella marina</name>
    <dbReference type="NCBI Taxonomy" id="438751"/>
    <lineage>
        <taxon>Bacteria</taxon>
        <taxon>Pseudomonadati</taxon>
        <taxon>Bacteroidota</taxon>
        <taxon>Saprospiria</taxon>
        <taxon>Saprospirales</taxon>
        <taxon>Lewinellaceae</taxon>
        <taxon>Neolewinella</taxon>
    </lineage>
</organism>
<comment type="similarity">
    <text evidence="1">Belongs to the sulfatase family.</text>
</comment>
<dbReference type="RefSeq" id="WP_099105388.1">
    <property type="nucleotide sequence ID" value="NZ_JAATJF010000001.1"/>
</dbReference>
<dbReference type="InterPro" id="IPR017850">
    <property type="entry name" value="Alkaline_phosphatase_core_sf"/>
</dbReference>
<dbReference type="OrthoDB" id="9764377at2"/>
<dbReference type="Proteomes" id="UP000226437">
    <property type="component" value="Unassembled WGS sequence"/>
</dbReference>
<keyword evidence="3" id="KW-0732">Signal</keyword>
<dbReference type="Gene3D" id="3.40.720.10">
    <property type="entry name" value="Alkaline Phosphatase, subunit A"/>
    <property type="match status" value="1"/>
</dbReference>
<gene>
    <name evidence="5" type="ORF">CGL56_05080</name>
</gene>
<dbReference type="AlphaFoldDB" id="A0A2G0CKB3"/>
<evidence type="ECO:0000256" key="1">
    <source>
        <dbReference type="ARBA" id="ARBA00008779"/>
    </source>
</evidence>
<dbReference type="EMBL" id="PDLO01000001">
    <property type="protein sequence ID" value="PHL00409.1"/>
    <property type="molecule type" value="Genomic_DNA"/>
</dbReference>
<feature type="signal peptide" evidence="3">
    <location>
        <begin position="1"/>
        <end position="19"/>
    </location>
</feature>
<feature type="domain" description="Sulfatase N-terminal" evidence="4">
    <location>
        <begin position="24"/>
        <end position="320"/>
    </location>
</feature>
<dbReference type="PANTHER" id="PTHR42693:SF53">
    <property type="entry name" value="ENDO-4-O-SULFATASE"/>
    <property type="match status" value="1"/>
</dbReference>
<evidence type="ECO:0000313" key="5">
    <source>
        <dbReference type="EMBL" id="PHL00409.1"/>
    </source>
</evidence>
<dbReference type="InterPro" id="IPR050738">
    <property type="entry name" value="Sulfatase"/>
</dbReference>
<evidence type="ECO:0000256" key="3">
    <source>
        <dbReference type="SAM" id="SignalP"/>
    </source>
</evidence>
<reference evidence="5 6" key="1">
    <citation type="submission" date="2017-10" db="EMBL/GenBank/DDBJ databases">
        <title>The draft genome sequence of Lewinella marina KCTC 32374.</title>
        <authorList>
            <person name="Wang K."/>
        </authorList>
    </citation>
    <scope>NUCLEOTIDE SEQUENCE [LARGE SCALE GENOMIC DNA]</scope>
    <source>
        <strain evidence="5 6">MKG-38</strain>
    </source>
</reference>
<evidence type="ECO:0000313" key="6">
    <source>
        <dbReference type="Proteomes" id="UP000226437"/>
    </source>
</evidence>
<dbReference type="PANTHER" id="PTHR42693">
    <property type="entry name" value="ARYLSULFATASE FAMILY MEMBER"/>
    <property type="match status" value="1"/>
</dbReference>